<feature type="transmembrane region" description="Helical" evidence="4">
    <location>
        <begin position="203"/>
        <end position="222"/>
    </location>
</feature>
<dbReference type="RefSeq" id="WP_089281425.1">
    <property type="nucleotide sequence ID" value="NZ_FZOJ01000002.1"/>
</dbReference>
<dbReference type="EMBL" id="FZOJ01000002">
    <property type="protein sequence ID" value="SNR98705.1"/>
    <property type="molecule type" value="Genomic_DNA"/>
</dbReference>
<evidence type="ECO:0000256" key="3">
    <source>
        <dbReference type="SAM" id="Coils"/>
    </source>
</evidence>
<dbReference type="GO" id="GO:0007165">
    <property type="term" value="P:signal transduction"/>
    <property type="evidence" value="ECO:0007669"/>
    <property type="project" value="UniProtKB-KW"/>
</dbReference>
<dbReference type="InterPro" id="IPR004089">
    <property type="entry name" value="MCPsignal_dom"/>
</dbReference>
<proteinExistence type="predicted"/>
<feature type="domain" description="Methyl-accepting transducer" evidence="5">
    <location>
        <begin position="318"/>
        <end position="575"/>
    </location>
</feature>
<dbReference type="PANTHER" id="PTHR32089">
    <property type="entry name" value="METHYL-ACCEPTING CHEMOTAXIS PROTEIN MCPB"/>
    <property type="match status" value="1"/>
</dbReference>
<protein>
    <submittedName>
        <fullName evidence="6">Methyl-accepting chemotaxis protein</fullName>
    </submittedName>
</protein>
<evidence type="ECO:0000259" key="5">
    <source>
        <dbReference type="PROSITE" id="PS50111"/>
    </source>
</evidence>
<feature type="transmembrane region" description="Helical" evidence="4">
    <location>
        <begin position="228"/>
        <end position="251"/>
    </location>
</feature>
<feature type="coiled-coil region" evidence="3">
    <location>
        <begin position="564"/>
        <end position="598"/>
    </location>
</feature>
<accession>A0A239ASM1</accession>
<dbReference type="GO" id="GO:0020037">
    <property type="term" value="F:heme binding"/>
    <property type="evidence" value="ECO:0007669"/>
    <property type="project" value="InterPro"/>
</dbReference>
<sequence length="604" mass="67147">MKGTVVSTWLASLRIIFDDAVVNNAVESVGWEVNRIITPLEDIPDHEIFSVFQHISQQANKPVNSIWREVGRQNIKSFQKWFPSYFERHSLKGFLMMMDDVHAQLTKMIKGANPPGLVAKEINEKEIQITYQSKRGLFDYFLGLLEGSAAFFNEKIEYTIIDSGTADNGKKYMIVNIKLEKSLDKVVNAKFSRILGLGIVKSIPAKISVFTTLIVFIALLLLQGTDALVMNGVIAGVTLVSTFIGSSVILSPMKQFIEEMKKIGEYDLGSKTIVKTNDTLEDTFHLFSDVKNTIKKDFLFLKGGTDDMNNFVHEFSIIADNMKNLSDSIAGVVHEVALSASNQAEETEDAVSVLDQYVTTLNKIVDEETEGKNQLENAVHHLERSFNDVKNVTTMINDVKDNFATVNRQGKDLSSQATKIMEISSTVESIADQTNLLALNAAIEAASAGEAGRGFTVVAQEIRKLAENSKNAVKDINSNLLFFIQQIEGFVKEIETQYHQLESSNETLEKVTIDNQSSTNQIVGVSNVIVKLIDQLSTETENLTKVIENIHSLAAISEENSAASEEMSANVTQYSEKVKELSENIALLEALTKNFKTELQKYKI</sequence>
<feature type="coiled-coil region" evidence="3">
    <location>
        <begin position="459"/>
        <end position="511"/>
    </location>
</feature>
<feature type="coiled-coil region" evidence="3">
    <location>
        <begin position="365"/>
        <end position="392"/>
    </location>
</feature>
<evidence type="ECO:0000313" key="6">
    <source>
        <dbReference type="EMBL" id="SNR98705.1"/>
    </source>
</evidence>
<keyword evidence="1 2" id="KW-0807">Transducer</keyword>
<keyword evidence="4" id="KW-0472">Membrane</keyword>
<keyword evidence="4" id="KW-0812">Transmembrane</keyword>
<dbReference type="SUPFAM" id="SSF111126">
    <property type="entry name" value="Ligand-binding domain in the NO signalling and Golgi transport"/>
    <property type="match status" value="1"/>
</dbReference>
<organism evidence="6 7">
    <name type="scientific">Anaerovirgula multivorans</name>
    <dbReference type="NCBI Taxonomy" id="312168"/>
    <lineage>
        <taxon>Bacteria</taxon>
        <taxon>Bacillati</taxon>
        <taxon>Bacillota</taxon>
        <taxon>Clostridia</taxon>
        <taxon>Peptostreptococcales</taxon>
        <taxon>Natronincolaceae</taxon>
        <taxon>Anaerovirgula</taxon>
    </lineage>
</organism>
<dbReference type="Pfam" id="PF07700">
    <property type="entry name" value="HNOB"/>
    <property type="match status" value="1"/>
</dbReference>
<dbReference type="OrthoDB" id="1660488at2"/>
<reference evidence="6 7" key="1">
    <citation type="submission" date="2017-06" db="EMBL/GenBank/DDBJ databases">
        <authorList>
            <person name="Kim H.J."/>
            <person name="Triplett B.A."/>
        </authorList>
    </citation>
    <scope>NUCLEOTIDE SEQUENCE [LARGE SCALE GENOMIC DNA]</scope>
    <source>
        <strain evidence="6 7">SCA</strain>
    </source>
</reference>
<dbReference type="InterPro" id="IPR038158">
    <property type="entry name" value="H-NOX_domain_sf"/>
</dbReference>
<dbReference type="SMART" id="SM00283">
    <property type="entry name" value="MA"/>
    <property type="match status" value="1"/>
</dbReference>
<name>A0A239ASM1_9FIRM</name>
<keyword evidence="4" id="KW-1133">Transmembrane helix</keyword>
<keyword evidence="3" id="KW-0175">Coiled coil</keyword>
<dbReference type="PROSITE" id="PS50111">
    <property type="entry name" value="CHEMOTAXIS_TRANSDUC_2"/>
    <property type="match status" value="1"/>
</dbReference>
<gene>
    <name evidence="6" type="ORF">SAMN05446037_1002244</name>
</gene>
<dbReference type="SUPFAM" id="SSF58104">
    <property type="entry name" value="Methyl-accepting chemotaxis protein (MCP) signaling domain"/>
    <property type="match status" value="1"/>
</dbReference>
<dbReference type="Gene3D" id="1.10.287.950">
    <property type="entry name" value="Methyl-accepting chemotaxis protein"/>
    <property type="match status" value="1"/>
</dbReference>
<evidence type="ECO:0000256" key="4">
    <source>
        <dbReference type="SAM" id="Phobius"/>
    </source>
</evidence>
<dbReference type="AlphaFoldDB" id="A0A239ASM1"/>
<dbReference type="GO" id="GO:0016020">
    <property type="term" value="C:membrane"/>
    <property type="evidence" value="ECO:0007669"/>
    <property type="project" value="InterPro"/>
</dbReference>
<dbReference type="InterPro" id="IPR011644">
    <property type="entry name" value="Heme_NO-bd"/>
</dbReference>
<dbReference type="PANTHER" id="PTHR32089:SF112">
    <property type="entry name" value="LYSOZYME-LIKE PROTEIN-RELATED"/>
    <property type="match status" value="1"/>
</dbReference>
<dbReference type="Gene3D" id="3.90.1520.10">
    <property type="entry name" value="H-NOX domain"/>
    <property type="match status" value="1"/>
</dbReference>
<evidence type="ECO:0000313" key="7">
    <source>
        <dbReference type="Proteomes" id="UP000198304"/>
    </source>
</evidence>
<evidence type="ECO:0000256" key="2">
    <source>
        <dbReference type="PROSITE-ProRule" id="PRU00284"/>
    </source>
</evidence>
<dbReference type="Pfam" id="PF00015">
    <property type="entry name" value="MCPsignal"/>
    <property type="match status" value="1"/>
</dbReference>
<dbReference type="InterPro" id="IPR024096">
    <property type="entry name" value="NO_sig/Golgi_transp_ligand-bd"/>
</dbReference>
<keyword evidence="7" id="KW-1185">Reference proteome</keyword>
<evidence type="ECO:0000256" key="1">
    <source>
        <dbReference type="ARBA" id="ARBA00023224"/>
    </source>
</evidence>
<dbReference type="Proteomes" id="UP000198304">
    <property type="component" value="Unassembled WGS sequence"/>
</dbReference>